<dbReference type="Proteomes" id="UP000594260">
    <property type="component" value="Unplaced"/>
</dbReference>
<dbReference type="EnsemblMetazoa" id="XM_022795030">
    <property type="protein sequence ID" value="XP_022650765"/>
    <property type="gene ID" value="LOC111245967"/>
</dbReference>
<comment type="similarity">
    <text evidence="1">Belongs to the CoA-transferase III family.</text>
</comment>
<accession>A0A7M7JEX4</accession>
<protein>
    <submittedName>
        <fullName evidence="3">Uncharacterized protein</fullName>
    </submittedName>
</protein>
<dbReference type="AlphaFoldDB" id="A0A7M7JEX4"/>
<dbReference type="GO" id="GO:0005739">
    <property type="term" value="C:mitochondrion"/>
    <property type="evidence" value="ECO:0007669"/>
    <property type="project" value="TreeGrafter"/>
</dbReference>
<dbReference type="PANTHER" id="PTHR48207:SF3">
    <property type="entry name" value="SUCCINATE--HYDROXYMETHYLGLUTARATE COA-TRANSFERASE"/>
    <property type="match status" value="1"/>
</dbReference>
<dbReference type="FunFam" id="3.30.1540.10:FF:000005">
    <property type="entry name" value="succinate--hydroxymethylglutarate CoA-transferase isoform X4"/>
    <property type="match status" value="1"/>
</dbReference>
<reference evidence="3" key="1">
    <citation type="submission" date="2021-01" db="UniProtKB">
        <authorList>
            <consortium name="EnsemblMetazoa"/>
        </authorList>
    </citation>
    <scope>IDENTIFICATION</scope>
</reference>
<dbReference type="InterPro" id="IPR023606">
    <property type="entry name" value="CoA-Trfase_III_dom_1_sf"/>
</dbReference>
<keyword evidence="4" id="KW-1185">Reference proteome</keyword>
<dbReference type="InParanoid" id="A0A7M7JEX4"/>
<evidence type="ECO:0000256" key="1">
    <source>
        <dbReference type="ARBA" id="ARBA00008383"/>
    </source>
</evidence>
<dbReference type="InterPro" id="IPR050483">
    <property type="entry name" value="CoA-transferase_III_domain"/>
</dbReference>
<evidence type="ECO:0000313" key="3">
    <source>
        <dbReference type="EnsemblMetazoa" id="XP_022650764"/>
    </source>
</evidence>
<dbReference type="PANTHER" id="PTHR48207">
    <property type="entry name" value="SUCCINATE--HYDROXYMETHYLGLUTARATE COA-TRANSFERASE"/>
    <property type="match status" value="1"/>
</dbReference>
<dbReference type="InterPro" id="IPR044855">
    <property type="entry name" value="CoA-Trfase_III_dom3_sf"/>
</dbReference>
<organism evidence="3 4">
    <name type="scientific">Varroa destructor</name>
    <name type="common">Honeybee mite</name>
    <dbReference type="NCBI Taxonomy" id="109461"/>
    <lineage>
        <taxon>Eukaryota</taxon>
        <taxon>Metazoa</taxon>
        <taxon>Ecdysozoa</taxon>
        <taxon>Arthropoda</taxon>
        <taxon>Chelicerata</taxon>
        <taxon>Arachnida</taxon>
        <taxon>Acari</taxon>
        <taxon>Parasitiformes</taxon>
        <taxon>Mesostigmata</taxon>
        <taxon>Gamasina</taxon>
        <taxon>Dermanyssoidea</taxon>
        <taxon>Varroidae</taxon>
        <taxon>Varroa</taxon>
    </lineage>
</organism>
<name>A0A7M7JEX4_VARDE</name>
<keyword evidence="2" id="KW-0808">Transferase</keyword>
<dbReference type="EnsemblMetazoa" id="XM_022795029">
    <property type="protein sequence ID" value="XP_022650764"/>
    <property type="gene ID" value="LOC111245967"/>
</dbReference>
<dbReference type="GeneID" id="111245967"/>
<dbReference type="FunCoup" id="A0A7M7JEX4">
    <property type="interactions" value="9"/>
</dbReference>
<dbReference type="RefSeq" id="XP_022650764.1">
    <property type="nucleotide sequence ID" value="XM_022795029.1"/>
</dbReference>
<sequence>MFARGSNFVRCVRAGPQIVRGLCSPVSPLDGVRILDMSRILAGPFCTMLLGDLGAEVIKVERPRGGDETRNWGPPFAHGVSCYFLSANRNKKSVVVDFKSETGKDVIRKLAASSDVLIENYLPDELEQHGIGYEALSKINPKLIYLSLTGYGGFCKYRNRAGYDVIAASMGGLMHITGPADGKPCKVGVAMTDLATGLYAKAAILTALLQRVKTGRGQKIECDLLASQVSLLVNIGSNYLNAGVDGKRWGTSHASIVPYKAYRTKDGYITIGAGSDKQFEVVCRRLRLDSLINDERFISNTVRVANRRELDAIIQNRFSEKTNEEWLDVLEGCGVPYGPINSIKDVFEDAAIAERMVTIVKHPCGDEVKVIGPAVRFSDSVNEVRSAPPHLGEHTLEVLSEFYSEEDLEKLITANIVELKK</sequence>
<proteinExistence type="inferred from homology"/>
<dbReference type="OMA" id="IIAGPYC"/>
<dbReference type="Pfam" id="PF02515">
    <property type="entry name" value="CoA_transf_3"/>
    <property type="match status" value="1"/>
</dbReference>
<dbReference type="Gene3D" id="3.40.50.10540">
    <property type="entry name" value="Crotonobetainyl-coa:carnitine coa-transferase, domain 1"/>
    <property type="match status" value="2"/>
</dbReference>
<dbReference type="Gene3D" id="3.30.1540.10">
    <property type="entry name" value="formyl-coa transferase, domain 3"/>
    <property type="match status" value="1"/>
</dbReference>
<dbReference type="RefSeq" id="XP_022650765.1">
    <property type="nucleotide sequence ID" value="XM_022795030.1"/>
</dbReference>
<dbReference type="GO" id="GO:0047369">
    <property type="term" value="F:succinate-hydroxymethylglutarate CoA-transferase activity"/>
    <property type="evidence" value="ECO:0007669"/>
    <property type="project" value="TreeGrafter"/>
</dbReference>
<dbReference type="KEGG" id="vde:111245967"/>
<dbReference type="InterPro" id="IPR003673">
    <property type="entry name" value="CoA-Trfase_fam_III"/>
</dbReference>
<evidence type="ECO:0000256" key="2">
    <source>
        <dbReference type="ARBA" id="ARBA00022679"/>
    </source>
</evidence>
<evidence type="ECO:0000313" key="4">
    <source>
        <dbReference type="Proteomes" id="UP000594260"/>
    </source>
</evidence>
<dbReference type="SUPFAM" id="SSF89796">
    <property type="entry name" value="CoA-transferase family III (CaiB/BaiF)"/>
    <property type="match status" value="1"/>
</dbReference>